<dbReference type="InterPro" id="IPR036396">
    <property type="entry name" value="Cyt_P450_sf"/>
</dbReference>
<dbReference type="Proteomes" id="UP000789508">
    <property type="component" value="Unassembled WGS sequence"/>
</dbReference>
<dbReference type="SUPFAM" id="SSF48264">
    <property type="entry name" value="Cytochrome P450"/>
    <property type="match status" value="1"/>
</dbReference>
<feature type="non-terminal residue" evidence="1">
    <location>
        <position position="199"/>
    </location>
</feature>
<name>A0A9N9BYL6_9GLOM</name>
<dbReference type="GO" id="GO:0020037">
    <property type="term" value="F:heme binding"/>
    <property type="evidence" value="ECO:0007669"/>
    <property type="project" value="InterPro"/>
</dbReference>
<dbReference type="AlphaFoldDB" id="A0A9N9BYL6"/>
<accession>A0A9N9BYL6</accession>
<evidence type="ECO:0000313" key="1">
    <source>
        <dbReference type="EMBL" id="CAG8580199.1"/>
    </source>
</evidence>
<dbReference type="OrthoDB" id="1470350at2759"/>
<evidence type="ECO:0000313" key="2">
    <source>
        <dbReference type="Proteomes" id="UP000789508"/>
    </source>
</evidence>
<protein>
    <submittedName>
        <fullName evidence="1">8944_t:CDS:1</fullName>
    </submittedName>
</protein>
<gene>
    <name evidence="1" type="ORF">ALEPTO_LOCUS7222</name>
</gene>
<dbReference type="GO" id="GO:0016705">
    <property type="term" value="F:oxidoreductase activity, acting on paired donors, with incorporation or reduction of molecular oxygen"/>
    <property type="evidence" value="ECO:0007669"/>
    <property type="project" value="InterPro"/>
</dbReference>
<comment type="caution">
    <text evidence="1">The sequence shown here is derived from an EMBL/GenBank/DDBJ whole genome shotgun (WGS) entry which is preliminary data.</text>
</comment>
<dbReference type="GO" id="GO:0004497">
    <property type="term" value="F:monooxygenase activity"/>
    <property type="evidence" value="ECO:0007669"/>
    <property type="project" value="InterPro"/>
</dbReference>
<dbReference type="Gene3D" id="1.10.630.10">
    <property type="entry name" value="Cytochrome P450"/>
    <property type="match status" value="1"/>
</dbReference>
<sequence>MVWKHGGTDTGITFNRNIESWRFNRKYFDYVVANPSYLQGTIEMMQEFFKEMQHYWKELGSEYVLDLHAWAVRELENTPIDEPFIMNLLVAANTERDPNNLDKPLTDEFIRLCLPSYLLLNMSVDIQKWRQKLELRLIPFFSDNLNRVVTYDDFNEFKYIEAVYYETIHINTAVPFMFRTNQREDKITGYRWKSDTQFV</sequence>
<dbReference type="GO" id="GO:0005506">
    <property type="term" value="F:iron ion binding"/>
    <property type="evidence" value="ECO:0007669"/>
    <property type="project" value="InterPro"/>
</dbReference>
<dbReference type="EMBL" id="CAJVPS010002982">
    <property type="protein sequence ID" value="CAG8580199.1"/>
    <property type="molecule type" value="Genomic_DNA"/>
</dbReference>
<proteinExistence type="predicted"/>
<organism evidence="1 2">
    <name type="scientific">Ambispora leptoticha</name>
    <dbReference type="NCBI Taxonomy" id="144679"/>
    <lineage>
        <taxon>Eukaryota</taxon>
        <taxon>Fungi</taxon>
        <taxon>Fungi incertae sedis</taxon>
        <taxon>Mucoromycota</taxon>
        <taxon>Glomeromycotina</taxon>
        <taxon>Glomeromycetes</taxon>
        <taxon>Archaeosporales</taxon>
        <taxon>Ambisporaceae</taxon>
        <taxon>Ambispora</taxon>
    </lineage>
</organism>
<keyword evidence="2" id="KW-1185">Reference proteome</keyword>
<reference evidence="1" key="1">
    <citation type="submission" date="2021-06" db="EMBL/GenBank/DDBJ databases">
        <authorList>
            <person name="Kallberg Y."/>
            <person name="Tangrot J."/>
            <person name="Rosling A."/>
        </authorList>
    </citation>
    <scope>NUCLEOTIDE SEQUENCE</scope>
    <source>
        <strain evidence="1">FL130A</strain>
    </source>
</reference>